<keyword evidence="2" id="KW-1185">Reference proteome</keyword>
<dbReference type="AlphaFoldDB" id="A0A397V0Q6"/>
<dbReference type="OrthoDB" id="2403345at2759"/>
<gene>
    <name evidence="1" type="ORF">C2G38_2192120</name>
</gene>
<protein>
    <submittedName>
        <fullName evidence="1">Uncharacterized protein</fullName>
    </submittedName>
</protein>
<evidence type="ECO:0000313" key="1">
    <source>
        <dbReference type="EMBL" id="RIB15562.1"/>
    </source>
</evidence>
<dbReference type="Proteomes" id="UP000266673">
    <property type="component" value="Unassembled WGS sequence"/>
</dbReference>
<evidence type="ECO:0000313" key="2">
    <source>
        <dbReference type="Proteomes" id="UP000266673"/>
    </source>
</evidence>
<proteinExistence type="predicted"/>
<sequence>MARVIVNVNARQIRIKILDTPETHKDEIAAVSEAVHEFNCILSLGGYQTDDKVNQTRFHIGLINGTSIQFSSLEPLNKFSLNIKTNNLEADVESVLKLVSYLREVVCRDGAWIENMINRQPTNSTLI</sequence>
<dbReference type="EMBL" id="QKWP01000735">
    <property type="protein sequence ID" value="RIB15562.1"/>
    <property type="molecule type" value="Genomic_DNA"/>
</dbReference>
<organism evidence="1 2">
    <name type="scientific">Gigaspora rosea</name>
    <dbReference type="NCBI Taxonomy" id="44941"/>
    <lineage>
        <taxon>Eukaryota</taxon>
        <taxon>Fungi</taxon>
        <taxon>Fungi incertae sedis</taxon>
        <taxon>Mucoromycota</taxon>
        <taxon>Glomeromycotina</taxon>
        <taxon>Glomeromycetes</taxon>
        <taxon>Diversisporales</taxon>
        <taxon>Gigasporaceae</taxon>
        <taxon>Gigaspora</taxon>
    </lineage>
</organism>
<name>A0A397V0Q6_9GLOM</name>
<comment type="caution">
    <text evidence="1">The sequence shown here is derived from an EMBL/GenBank/DDBJ whole genome shotgun (WGS) entry which is preliminary data.</text>
</comment>
<accession>A0A397V0Q6</accession>
<reference evidence="1 2" key="1">
    <citation type="submission" date="2018-06" db="EMBL/GenBank/DDBJ databases">
        <title>Comparative genomics reveals the genomic features of Rhizophagus irregularis, R. cerebriforme, R. diaphanum and Gigaspora rosea, and their symbiotic lifestyle signature.</title>
        <authorList>
            <person name="Morin E."/>
            <person name="San Clemente H."/>
            <person name="Chen E.C.H."/>
            <person name="De La Providencia I."/>
            <person name="Hainaut M."/>
            <person name="Kuo A."/>
            <person name="Kohler A."/>
            <person name="Murat C."/>
            <person name="Tang N."/>
            <person name="Roy S."/>
            <person name="Loubradou J."/>
            <person name="Henrissat B."/>
            <person name="Grigoriev I.V."/>
            <person name="Corradi N."/>
            <person name="Roux C."/>
            <person name="Martin F.M."/>
        </authorList>
    </citation>
    <scope>NUCLEOTIDE SEQUENCE [LARGE SCALE GENOMIC DNA]</scope>
    <source>
        <strain evidence="1 2">DAOM 194757</strain>
    </source>
</reference>